<dbReference type="SUPFAM" id="SSF103473">
    <property type="entry name" value="MFS general substrate transporter"/>
    <property type="match status" value="1"/>
</dbReference>
<dbReference type="InterPro" id="IPR020846">
    <property type="entry name" value="MFS_dom"/>
</dbReference>
<dbReference type="RefSeq" id="WP_350776657.1">
    <property type="nucleotide sequence ID" value="NZ_JBEPEK010000009.1"/>
</dbReference>
<evidence type="ECO:0000256" key="6">
    <source>
        <dbReference type="ARBA" id="ARBA00023136"/>
    </source>
</evidence>
<dbReference type="PANTHER" id="PTHR23517:SF13">
    <property type="entry name" value="MAJOR FACILITATOR SUPERFAMILY MFS_1"/>
    <property type="match status" value="1"/>
</dbReference>
<gene>
    <name evidence="9" type="ORF">ABT404_02530</name>
</gene>
<keyword evidence="4 7" id="KW-0812">Transmembrane</keyword>
<evidence type="ECO:0000313" key="10">
    <source>
        <dbReference type="Proteomes" id="UP001474181"/>
    </source>
</evidence>
<keyword evidence="3" id="KW-1003">Cell membrane</keyword>
<comment type="subcellular location">
    <subcellularLocation>
        <location evidence="1">Cell membrane</location>
        <topology evidence="1">Multi-pass membrane protein</topology>
    </subcellularLocation>
</comment>
<dbReference type="Pfam" id="PF07690">
    <property type="entry name" value="MFS_1"/>
    <property type="match status" value="1"/>
</dbReference>
<feature type="transmembrane region" description="Helical" evidence="7">
    <location>
        <begin position="83"/>
        <end position="102"/>
    </location>
</feature>
<dbReference type="Gene3D" id="1.20.1250.20">
    <property type="entry name" value="MFS general substrate transporter like domains"/>
    <property type="match status" value="2"/>
</dbReference>
<dbReference type="InterPro" id="IPR011701">
    <property type="entry name" value="MFS"/>
</dbReference>
<feature type="transmembrane region" description="Helical" evidence="7">
    <location>
        <begin position="142"/>
        <end position="164"/>
    </location>
</feature>
<evidence type="ECO:0000256" key="5">
    <source>
        <dbReference type="ARBA" id="ARBA00022989"/>
    </source>
</evidence>
<feature type="transmembrane region" description="Helical" evidence="7">
    <location>
        <begin position="220"/>
        <end position="242"/>
    </location>
</feature>
<dbReference type="InterPro" id="IPR050171">
    <property type="entry name" value="MFS_Transporters"/>
</dbReference>
<reference evidence="9 10" key="1">
    <citation type="submission" date="2024-06" db="EMBL/GenBank/DDBJ databases">
        <title>The Natural Products Discovery Center: Release of the First 8490 Sequenced Strains for Exploring Actinobacteria Biosynthetic Diversity.</title>
        <authorList>
            <person name="Kalkreuter E."/>
            <person name="Kautsar S.A."/>
            <person name="Yang D."/>
            <person name="Bader C.D."/>
            <person name="Teijaro C.N."/>
            <person name="Fluegel L."/>
            <person name="Davis C.M."/>
            <person name="Simpson J.R."/>
            <person name="Lauterbach L."/>
            <person name="Steele A.D."/>
            <person name="Gui C."/>
            <person name="Meng S."/>
            <person name="Li G."/>
            <person name="Viehrig K."/>
            <person name="Ye F."/>
            <person name="Su P."/>
            <person name="Kiefer A.F."/>
            <person name="Nichols A."/>
            <person name="Cepeda A.J."/>
            <person name="Yan W."/>
            <person name="Fan B."/>
            <person name="Jiang Y."/>
            <person name="Adhikari A."/>
            <person name="Zheng C.-J."/>
            <person name="Schuster L."/>
            <person name="Cowan T.M."/>
            <person name="Smanski M.J."/>
            <person name="Chevrette M.G."/>
            <person name="De Carvalho L.P.S."/>
            <person name="Shen B."/>
        </authorList>
    </citation>
    <scope>NUCLEOTIDE SEQUENCE [LARGE SCALE GENOMIC DNA]</scope>
    <source>
        <strain evidence="9 10">NPDC000234</strain>
    </source>
</reference>
<feature type="transmembrane region" description="Helical" evidence="7">
    <location>
        <begin position="254"/>
        <end position="276"/>
    </location>
</feature>
<evidence type="ECO:0000256" key="7">
    <source>
        <dbReference type="SAM" id="Phobius"/>
    </source>
</evidence>
<evidence type="ECO:0000256" key="3">
    <source>
        <dbReference type="ARBA" id="ARBA00022475"/>
    </source>
</evidence>
<dbReference type="Proteomes" id="UP001474181">
    <property type="component" value="Unassembled WGS sequence"/>
</dbReference>
<dbReference type="InterPro" id="IPR036259">
    <property type="entry name" value="MFS_trans_sf"/>
</dbReference>
<dbReference type="EMBL" id="JBEPEK010000009">
    <property type="protein sequence ID" value="MER7178368.1"/>
    <property type="molecule type" value="Genomic_DNA"/>
</dbReference>
<organism evidence="9 10">
    <name type="scientific">Streptomyces hyaluromycini</name>
    <dbReference type="NCBI Taxonomy" id="1377993"/>
    <lineage>
        <taxon>Bacteria</taxon>
        <taxon>Bacillati</taxon>
        <taxon>Actinomycetota</taxon>
        <taxon>Actinomycetes</taxon>
        <taxon>Kitasatosporales</taxon>
        <taxon>Streptomycetaceae</taxon>
        <taxon>Streptomyces</taxon>
    </lineage>
</organism>
<dbReference type="PANTHER" id="PTHR23517">
    <property type="entry name" value="RESISTANCE PROTEIN MDTM, PUTATIVE-RELATED-RELATED"/>
    <property type="match status" value="1"/>
</dbReference>
<feature type="transmembrane region" description="Helical" evidence="7">
    <location>
        <begin position="50"/>
        <end position="71"/>
    </location>
</feature>
<evidence type="ECO:0000256" key="2">
    <source>
        <dbReference type="ARBA" id="ARBA00022448"/>
    </source>
</evidence>
<dbReference type="CDD" id="cd06174">
    <property type="entry name" value="MFS"/>
    <property type="match status" value="1"/>
</dbReference>
<feature type="domain" description="Major facilitator superfamily (MFS) profile" evidence="8">
    <location>
        <begin position="15"/>
        <end position="398"/>
    </location>
</feature>
<proteinExistence type="predicted"/>
<feature type="transmembrane region" description="Helical" evidence="7">
    <location>
        <begin position="170"/>
        <end position="191"/>
    </location>
</feature>
<evidence type="ECO:0000256" key="4">
    <source>
        <dbReference type="ARBA" id="ARBA00022692"/>
    </source>
</evidence>
<protein>
    <submittedName>
        <fullName evidence="9">MFS transporter</fullName>
    </submittedName>
</protein>
<feature type="transmembrane region" description="Helical" evidence="7">
    <location>
        <begin position="344"/>
        <end position="370"/>
    </location>
</feature>
<feature type="transmembrane region" description="Helical" evidence="7">
    <location>
        <begin position="283"/>
        <end position="303"/>
    </location>
</feature>
<feature type="transmembrane region" description="Helical" evidence="7">
    <location>
        <begin position="108"/>
        <end position="130"/>
    </location>
</feature>
<keyword evidence="6 7" id="KW-0472">Membrane</keyword>
<name>A0ABV1WNC5_9ACTN</name>
<evidence type="ECO:0000259" key="8">
    <source>
        <dbReference type="PROSITE" id="PS50850"/>
    </source>
</evidence>
<evidence type="ECO:0000256" key="1">
    <source>
        <dbReference type="ARBA" id="ARBA00004651"/>
    </source>
</evidence>
<keyword evidence="2" id="KW-0813">Transport</keyword>
<feature type="transmembrane region" description="Helical" evidence="7">
    <location>
        <begin position="376"/>
        <end position="395"/>
    </location>
</feature>
<keyword evidence="10" id="KW-1185">Reference proteome</keyword>
<feature type="transmembrane region" description="Helical" evidence="7">
    <location>
        <begin position="309"/>
        <end position="332"/>
    </location>
</feature>
<keyword evidence="5 7" id="KW-1133">Transmembrane helix</keyword>
<evidence type="ECO:0000313" key="9">
    <source>
        <dbReference type="EMBL" id="MER7178368.1"/>
    </source>
</evidence>
<comment type="caution">
    <text evidence="9">The sequence shown here is derived from an EMBL/GenBank/DDBJ whole genome shotgun (WGS) entry which is preliminary data.</text>
</comment>
<dbReference type="PROSITE" id="PS50850">
    <property type="entry name" value="MFS"/>
    <property type="match status" value="1"/>
</dbReference>
<sequence>MHAEPARARRLLAPSAAFAGSGAVFAALYVAAGAPTPLLVVFEQRWGFPAWVLTVAFASYALGLLAALLVAGSLSDHVGRRPVLIGSLVVELGAMLMFVFASDIGWVIAARTIQGIATGAATSAFSASVVEHAPEHRKKLATIVTSIAPAGGLGLGALLTGAAVQFSTHASTLVFTALAVIMVVGTGVVAFSAETVSPQPGTARSLVPHVSVPRAARREFVASIPVHMAAWMLAGLFMGLVPTILRDLLGLHSGLLNGATVFVQPAAAAVAGLSLGRLTPRRTILVGGVSVLLGTAVNMTGVATAALPLLWLGGLIGGVGVGASFSGALRTITPLAQPHQRAGLFAAVYLVAYLSFGVPAIIAGLLIAPLGLLHTVLGYGVVIIAAAALGLLAQYRRPAGR</sequence>
<accession>A0ABV1WNC5</accession>